<dbReference type="Proteomes" id="UP000250266">
    <property type="component" value="Unassembled WGS sequence"/>
</dbReference>
<gene>
    <name evidence="1" type="ORF">K432DRAFT_416785</name>
</gene>
<dbReference type="OrthoDB" id="5365129at2759"/>
<accession>A0A8E2JFC1</accession>
<protein>
    <submittedName>
        <fullName evidence="1">Uncharacterized protein</fullName>
    </submittedName>
</protein>
<keyword evidence="2" id="KW-1185">Reference proteome</keyword>
<sequence>MAAVMNALAMGVMGISLIPLGKDFFPGPYKASTVVRVAAGMTMPGESSANTGGNTPGFGLFDGNGGRIGFKSGTRNGKIKDGHYSDIIIDPINNDNNRPPEYISIVGGGSDAICVAYIAITPPSQEYWAFYGDNAKQCGAAWYHSNLEVGLQGNLFKPSCFWIASPGEDGTTSGNFPQGMGIHVIDFTGTQARQQQYTDHPETMCQSTPRFNIYASLTEMNCLPIFNPPLQYAYDWTDPDFTAHPSNKIHQLEQWTGGRFSTPTYGVKRSRRSGKARRTDRHSQACFDHHVIISDYDAHSAEEHCHSYTAVGPEFVSIKEGLYCDMCTGELWPVCSSKIPRGCFDMNTNTMRPGTGPQARDEASGRLVPDKAYKKVTRWK</sequence>
<dbReference type="EMBL" id="KV744965">
    <property type="protein sequence ID" value="OCK80312.1"/>
    <property type="molecule type" value="Genomic_DNA"/>
</dbReference>
<reference evidence="1 2" key="1">
    <citation type="journal article" date="2016" name="Nat. Commun.">
        <title>Ectomycorrhizal ecology is imprinted in the genome of the dominant symbiotic fungus Cenococcum geophilum.</title>
        <authorList>
            <consortium name="DOE Joint Genome Institute"/>
            <person name="Peter M."/>
            <person name="Kohler A."/>
            <person name="Ohm R.A."/>
            <person name="Kuo A."/>
            <person name="Krutzmann J."/>
            <person name="Morin E."/>
            <person name="Arend M."/>
            <person name="Barry K.W."/>
            <person name="Binder M."/>
            <person name="Choi C."/>
            <person name="Clum A."/>
            <person name="Copeland A."/>
            <person name="Grisel N."/>
            <person name="Haridas S."/>
            <person name="Kipfer T."/>
            <person name="LaButti K."/>
            <person name="Lindquist E."/>
            <person name="Lipzen A."/>
            <person name="Maire R."/>
            <person name="Meier B."/>
            <person name="Mihaltcheva S."/>
            <person name="Molinier V."/>
            <person name="Murat C."/>
            <person name="Poggeler S."/>
            <person name="Quandt C.A."/>
            <person name="Sperisen C."/>
            <person name="Tritt A."/>
            <person name="Tisserant E."/>
            <person name="Crous P.W."/>
            <person name="Henrissat B."/>
            <person name="Nehls U."/>
            <person name="Egli S."/>
            <person name="Spatafora J.W."/>
            <person name="Grigoriev I.V."/>
            <person name="Martin F.M."/>
        </authorList>
    </citation>
    <scope>NUCLEOTIDE SEQUENCE [LARGE SCALE GENOMIC DNA]</scope>
    <source>
        <strain evidence="1 2">CBS 459.81</strain>
    </source>
</reference>
<evidence type="ECO:0000313" key="1">
    <source>
        <dbReference type="EMBL" id="OCK80312.1"/>
    </source>
</evidence>
<organism evidence="1 2">
    <name type="scientific">Lepidopterella palustris CBS 459.81</name>
    <dbReference type="NCBI Taxonomy" id="1314670"/>
    <lineage>
        <taxon>Eukaryota</taxon>
        <taxon>Fungi</taxon>
        <taxon>Dikarya</taxon>
        <taxon>Ascomycota</taxon>
        <taxon>Pezizomycotina</taxon>
        <taxon>Dothideomycetes</taxon>
        <taxon>Pleosporomycetidae</taxon>
        <taxon>Mytilinidiales</taxon>
        <taxon>Argynnaceae</taxon>
        <taxon>Lepidopterella</taxon>
    </lineage>
</organism>
<name>A0A8E2JFC1_9PEZI</name>
<evidence type="ECO:0000313" key="2">
    <source>
        <dbReference type="Proteomes" id="UP000250266"/>
    </source>
</evidence>
<proteinExistence type="predicted"/>
<dbReference type="AlphaFoldDB" id="A0A8E2JFC1"/>